<evidence type="ECO:0000256" key="1">
    <source>
        <dbReference type="ARBA" id="ARBA00022723"/>
    </source>
</evidence>
<keyword evidence="3 4" id="KW-0862">Zinc</keyword>
<dbReference type="PROSITE" id="PS50103">
    <property type="entry name" value="ZF_C3H1"/>
    <property type="match status" value="1"/>
</dbReference>
<feature type="zinc finger region" description="C3H1-type" evidence="4">
    <location>
        <begin position="853"/>
        <end position="880"/>
    </location>
</feature>
<reference evidence="7" key="1">
    <citation type="submission" date="2015-01" db="EMBL/GenBank/DDBJ databases">
        <title>The Genome Sequence of Cryptococcus gattii CA1280.</title>
        <authorList>
            <consortium name="The Broad Institute Genomics Platform"/>
            <person name="Cuomo C."/>
            <person name="Litvintseva A."/>
            <person name="Chen Y."/>
            <person name="Heitman J."/>
            <person name="Sun S."/>
            <person name="Springer D."/>
            <person name="Dromer F."/>
            <person name="Young S."/>
            <person name="Zeng Q."/>
            <person name="Gargeya S."/>
            <person name="Abouelleil A."/>
            <person name="Alvarado L."/>
            <person name="Chapman S.B."/>
            <person name="Gainer-Dewar J."/>
            <person name="Goldberg J."/>
            <person name="Griggs A."/>
            <person name="Gujja S."/>
            <person name="Hansen M."/>
            <person name="Howarth C."/>
            <person name="Imamovic A."/>
            <person name="Larimer J."/>
            <person name="Murphy C."/>
            <person name="Naylor J."/>
            <person name="Pearson M."/>
            <person name="Priest M."/>
            <person name="Roberts A."/>
            <person name="Saif S."/>
            <person name="Shea T."/>
            <person name="Sykes S."/>
            <person name="Wortman J."/>
            <person name="Nusbaum C."/>
            <person name="Birren B."/>
        </authorList>
    </citation>
    <scope>NUCLEOTIDE SEQUENCE [LARGE SCALE GENOMIC DNA]</scope>
    <source>
        <strain evidence="7">CA1280</strain>
    </source>
</reference>
<feature type="region of interest" description="Disordered" evidence="5">
    <location>
        <begin position="828"/>
        <end position="849"/>
    </location>
</feature>
<feature type="region of interest" description="Disordered" evidence="5">
    <location>
        <begin position="200"/>
        <end position="274"/>
    </location>
</feature>
<feature type="region of interest" description="Disordered" evidence="5">
    <location>
        <begin position="462"/>
        <end position="526"/>
    </location>
</feature>
<feature type="compositionally biased region" description="Polar residues" evidence="5">
    <location>
        <begin position="238"/>
        <end position="250"/>
    </location>
</feature>
<gene>
    <name evidence="7" type="ORF">I312_02935</name>
</gene>
<name>A0A0D0TM82_CRYGA</name>
<evidence type="ECO:0000256" key="4">
    <source>
        <dbReference type="PROSITE-ProRule" id="PRU00723"/>
    </source>
</evidence>
<dbReference type="Pfam" id="PF00642">
    <property type="entry name" value="zf-CCCH"/>
    <property type="match status" value="1"/>
</dbReference>
<dbReference type="Gene3D" id="4.10.1000.10">
    <property type="entry name" value="Zinc finger, CCCH-type"/>
    <property type="match status" value="1"/>
</dbReference>
<feature type="compositionally biased region" description="Basic and acidic residues" evidence="5">
    <location>
        <begin position="483"/>
        <end position="501"/>
    </location>
</feature>
<feature type="compositionally biased region" description="Basic and acidic residues" evidence="5">
    <location>
        <begin position="462"/>
        <end position="473"/>
    </location>
</feature>
<dbReference type="OrthoDB" id="2576621at2759"/>
<accession>A0A0D0TM82</accession>
<proteinExistence type="predicted"/>
<feature type="compositionally biased region" description="Low complexity" evidence="5">
    <location>
        <begin position="542"/>
        <end position="565"/>
    </location>
</feature>
<dbReference type="AlphaFoldDB" id="A0A0D0TM82"/>
<protein>
    <recommendedName>
        <fullName evidence="6">C3H1-type domain-containing protein</fullName>
    </recommendedName>
</protein>
<dbReference type="SMART" id="SM00356">
    <property type="entry name" value="ZnF_C3H1"/>
    <property type="match status" value="1"/>
</dbReference>
<evidence type="ECO:0000313" key="7">
    <source>
        <dbReference type="EMBL" id="KIR47787.1"/>
    </source>
</evidence>
<dbReference type="GO" id="GO:0008270">
    <property type="term" value="F:zinc ion binding"/>
    <property type="evidence" value="ECO:0007669"/>
    <property type="project" value="UniProtKB-KW"/>
</dbReference>
<dbReference type="EMBL" id="KN847979">
    <property type="protein sequence ID" value="KIR47787.1"/>
    <property type="molecule type" value="Genomic_DNA"/>
</dbReference>
<dbReference type="HOGENOM" id="CLU_356385_0_0_1"/>
<evidence type="ECO:0000256" key="5">
    <source>
        <dbReference type="SAM" id="MobiDB-lite"/>
    </source>
</evidence>
<keyword evidence="1 4" id="KW-0479">Metal-binding</keyword>
<organism evidence="7">
    <name type="scientific">Cryptococcus bacillisporus CA1280</name>
    <dbReference type="NCBI Taxonomy" id="1296109"/>
    <lineage>
        <taxon>Eukaryota</taxon>
        <taxon>Fungi</taxon>
        <taxon>Dikarya</taxon>
        <taxon>Basidiomycota</taxon>
        <taxon>Agaricomycotina</taxon>
        <taxon>Tremellomycetes</taxon>
        <taxon>Tremellales</taxon>
        <taxon>Cryptococcaceae</taxon>
        <taxon>Cryptococcus</taxon>
        <taxon>Cryptococcus gattii species complex</taxon>
    </lineage>
</organism>
<evidence type="ECO:0000256" key="3">
    <source>
        <dbReference type="ARBA" id="ARBA00022833"/>
    </source>
</evidence>
<dbReference type="InterPro" id="IPR000571">
    <property type="entry name" value="Znf_CCCH"/>
</dbReference>
<evidence type="ECO:0000259" key="6">
    <source>
        <dbReference type="PROSITE" id="PS50103"/>
    </source>
</evidence>
<sequence>MSDQRKDAAAAWERLLSNGSVSLPPDILEAVRRQHVVQRTPLDSQNLQIWSPFLQRQPMIQQDPVPSIAGQATPQQVSNASGLPQGTHMLHLANPPLYSVVQPSTSQYRNLTQPFQPTITNLPQSVNPALLNIAQPLPTGISTDPLSLSQASFSPLPQQEREQLPFLPPLYAQKRPSNSPLPTSSAVKKQNIVEVVDLSRSPPASSQHPLASAGIQPSVDNARARPPLERATGPPPTTQRALDSYFTASGENGHYQAFSGKHMPSPSSHEHSIDEVKKAEISNGASASSSKTVANKAIPVPNPVVDMSTIRSLIDTEILKKSNSPGSLFKHLRMRGEDDKELPSFTPNPDELLEILIQLRDHAPGAYLAKMADNDRYVQVWQKWLKQCRKEPEVWEKIMVPLLEVLSRTEMPLETAKEYGLNKHAMNLPPLAKKKNLSSAGAIQAAFDKYSRYLLAVHKRHQEADAKAKENKPTESGSAGTKRKADQAIKDEGKVKEESSTKRPAIKSSVSSTKPSSVSGTPKSSAKLSTVSDMSFFSAPAVSQTPKPKPKPTSVSSKSAASQTPTALSTAKSFTLGNFLATMNNTQGTAQNSTTETKKESKEPKYTAKGRLIRSVRWKEDAQLEEVREFSQPAWEKELMGHGPKVSVHELDMQEGAMLAMNRNRGDIDWYEPTMYLETSSNFPVITEEVQYQMERERGILSVQYLAGEVVPDPAEDNVRIVEDDESIRYMSPPVVVEDSQKDTMLEAAPAATSVQSLLANLQGIPLQQSHILGQSHYPGAAPPAITFTANSATPFPSYYTEQHPTGWGAPQVPTSSTAGHEQYWEQRDSYDHSQSGLKGKGKKKRGTWQIEKKGTRTCQYWLQGDCKYGDACHFAHTTDL</sequence>
<feature type="region of interest" description="Disordered" evidence="5">
    <location>
        <begin position="585"/>
        <end position="606"/>
    </location>
</feature>
<feature type="domain" description="C3H1-type" evidence="6">
    <location>
        <begin position="853"/>
        <end position="880"/>
    </location>
</feature>
<dbReference type="SUPFAM" id="SSF90229">
    <property type="entry name" value="CCCH zinc finger"/>
    <property type="match status" value="1"/>
</dbReference>
<feature type="region of interest" description="Disordered" evidence="5">
    <location>
        <begin position="540"/>
        <end position="565"/>
    </location>
</feature>
<feature type="compositionally biased region" description="Basic and acidic residues" evidence="5">
    <location>
        <begin position="596"/>
        <end position="606"/>
    </location>
</feature>
<dbReference type="InterPro" id="IPR036855">
    <property type="entry name" value="Znf_CCCH_sf"/>
</dbReference>
<feature type="compositionally biased region" description="Low complexity" evidence="5">
    <location>
        <begin position="508"/>
        <end position="525"/>
    </location>
</feature>
<keyword evidence="2 4" id="KW-0863">Zinc-finger</keyword>
<evidence type="ECO:0000256" key="2">
    <source>
        <dbReference type="ARBA" id="ARBA00022771"/>
    </source>
</evidence>